<feature type="compositionally biased region" description="Low complexity" evidence="2">
    <location>
        <begin position="358"/>
        <end position="368"/>
    </location>
</feature>
<feature type="region of interest" description="Disordered" evidence="2">
    <location>
        <begin position="441"/>
        <end position="554"/>
    </location>
</feature>
<keyword evidence="1" id="KW-0863">Zinc-finger</keyword>
<feature type="compositionally biased region" description="Polar residues" evidence="2">
    <location>
        <begin position="32"/>
        <end position="54"/>
    </location>
</feature>
<feature type="compositionally biased region" description="Pro residues" evidence="2">
    <location>
        <begin position="345"/>
        <end position="357"/>
    </location>
</feature>
<feature type="compositionally biased region" description="Polar residues" evidence="2">
    <location>
        <begin position="506"/>
        <end position="520"/>
    </location>
</feature>
<proteinExistence type="predicted"/>
<protein>
    <recommendedName>
        <fullName evidence="3">C3H1-type domain-containing protein</fullName>
    </recommendedName>
</protein>
<dbReference type="AlphaFoldDB" id="A0A0M9FS64"/>
<accession>A0A0M9FS64</accession>
<evidence type="ECO:0000256" key="2">
    <source>
        <dbReference type="SAM" id="MobiDB-lite"/>
    </source>
</evidence>
<feature type="compositionally biased region" description="Pro residues" evidence="2">
    <location>
        <begin position="193"/>
        <end position="210"/>
    </location>
</feature>
<gene>
    <name evidence="4" type="ORF">ABB37_08860</name>
</gene>
<dbReference type="GeneID" id="26909143"/>
<evidence type="ECO:0000313" key="4">
    <source>
        <dbReference type="EMBL" id="KPA74839.1"/>
    </source>
</evidence>
<dbReference type="Proteomes" id="UP000037923">
    <property type="component" value="Unassembled WGS sequence"/>
</dbReference>
<dbReference type="GO" id="GO:0008270">
    <property type="term" value="F:zinc ion binding"/>
    <property type="evidence" value="ECO:0007669"/>
    <property type="project" value="UniProtKB-KW"/>
</dbReference>
<feature type="region of interest" description="Disordered" evidence="2">
    <location>
        <begin position="838"/>
        <end position="863"/>
    </location>
</feature>
<keyword evidence="1" id="KW-0479">Metal-binding</keyword>
<dbReference type="VEuPathDB" id="TriTrypDB:LpyrH10_27_0150"/>
<dbReference type="SMART" id="SM00356">
    <property type="entry name" value="ZnF_C3H1"/>
    <property type="match status" value="2"/>
</dbReference>
<sequence>MSDSNSSNNLHNDAAIGSGKDEDGSGDVAADSSCSTITSPQFRRNNPYATSPAQSLHLDDGGAAPFMTNVPSAASGGVRSPPPVNVVLHTSSTVVSRTTSMVKGGDARISRTTSMKTSDNSLLYSPQLPHCGSSLPGSEEVSRTTSMSKRNTSMVFSMQPLRFTLSQPGSTRVSRTTSMVKGGNPSTDSVPTLSPPLSLPPPQQPQPQQPQQPQGTAMSPLLDISPHSAQLSSFSHSTFSMRDTDASTMSTRRPGSGGQFCDVDGGAGGDGGGGVVGGAMSSPALLHYYPFRFNASATGEMMPPYSRAELYSNEPTDFEGGGYEENLRMQEQAAETQEVRHPYFTPHPLPRYPPDSPPQQQLQQPQRPYYTAERPFGYQAPRPPSGQQEAIEAGRATPLFSGSAGYTDASLPSTLHAVCEPTREAYELQRGMDVARETPQALKVPAARETSPVRTTQQPMEQRRQSSSSTDYKTSRSKQRKQRSSPPSYQNAGAGKSVGEAEDAQQVYTDQAPNPLLTTQPPRPSATQEHDASSPDTSAPPDPAAVATGGPGFTAGELTTMLEAAIRSFHTGDPIEELWCPGGAQLSVYDAGMKEHYSIPSEEVALTRGAVKYVSLFARYGNQTRFRFQLCNRYLHHRCTSGLECQYIHSHVLSKSTQVHLNENGITASGVREMNTAELAGGHNFLGYPTMERGMVFAVFPPNQLNSAPQLIPSEMILVTEGALQTYRTLSAEAEGEGRTSARQQQQQPPAAVTGNGNGGGGSGRCLTNANGVDAPIIRPRHCAHFQFKRMCNLGAACHFIHTLIPFVQGMVNQPPLPCAVNVAALDDRTAGFVLPQLLPPPAQSDGGGGDRQGRGTPAPARRNSAMQCHMGSSNNPSTSMATTAMAPVVSSASTTTPLPWSQPALYQTGSSLISVVDASTPMGAVFAASYSQNVPGEMPTTAGSSTAVYDAAPTPTAYPGWGTSYTENTSLYAAPVTAVAPFGVAGDRPPSVAEQQHRVVMANGVCGLPSAAPFTPQGYTTYGNASVSSPPPPRPSMQQQCF</sequence>
<name>A0A0M9FS64_LEPPY</name>
<feature type="domain" description="C3H1-type" evidence="3">
    <location>
        <begin position="625"/>
        <end position="652"/>
    </location>
</feature>
<keyword evidence="5" id="KW-1185">Reference proteome</keyword>
<comment type="caution">
    <text evidence="4">The sequence shown here is derived from an EMBL/GenBank/DDBJ whole genome shotgun (WGS) entry which is preliminary data.</text>
</comment>
<reference evidence="4 5" key="1">
    <citation type="submission" date="2015-07" db="EMBL/GenBank/DDBJ databases">
        <title>High-quality genome of monoxenous trypanosomatid Leptomonas pyrrhocoris.</title>
        <authorList>
            <person name="Flegontov P."/>
            <person name="Butenko A."/>
            <person name="Firsov S."/>
            <person name="Vlcek C."/>
            <person name="Logacheva M.D."/>
            <person name="Field M."/>
            <person name="Filatov D."/>
            <person name="Flegontova O."/>
            <person name="Gerasimov E."/>
            <person name="Jackson A.P."/>
            <person name="Kelly S."/>
            <person name="Opperdoes F."/>
            <person name="O'Reilly A."/>
            <person name="Votypka J."/>
            <person name="Yurchenko V."/>
            <person name="Lukes J."/>
        </authorList>
    </citation>
    <scope>NUCLEOTIDE SEQUENCE [LARGE SCALE GENOMIC DNA]</scope>
    <source>
        <strain evidence="4">H10</strain>
    </source>
</reference>
<dbReference type="PANTHER" id="PTHR37562:SF5">
    <property type="entry name" value="C3H1-TYPE DOMAIN-CONTAINING PROTEIN"/>
    <property type="match status" value="1"/>
</dbReference>
<feature type="region of interest" description="Disordered" evidence="2">
    <location>
        <begin position="732"/>
        <end position="760"/>
    </location>
</feature>
<feature type="zinc finger region" description="C3H1-type" evidence="1">
    <location>
        <begin position="777"/>
        <end position="805"/>
    </location>
</feature>
<feature type="compositionally biased region" description="Polar residues" evidence="2">
    <location>
        <begin position="164"/>
        <end position="192"/>
    </location>
</feature>
<feature type="region of interest" description="Disordered" evidence="2">
    <location>
        <begin position="1024"/>
        <end position="1043"/>
    </location>
</feature>
<keyword evidence="1" id="KW-0862">Zinc</keyword>
<feature type="region of interest" description="Disordered" evidence="2">
    <location>
        <begin position="113"/>
        <end position="145"/>
    </location>
</feature>
<dbReference type="OMA" id="MERGMVF"/>
<feature type="compositionally biased region" description="Polar residues" evidence="2">
    <location>
        <begin position="113"/>
        <end position="124"/>
    </location>
</feature>
<feature type="region of interest" description="Disordered" evidence="2">
    <location>
        <begin position="161"/>
        <end position="222"/>
    </location>
</feature>
<dbReference type="PROSITE" id="PS50103">
    <property type="entry name" value="ZF_C3H1"/>
    <property type="match status" value="2"/>
</dbReference>
<dbReference type="InterPro" id="IPR000571">
    <property type="entry name" value="Znf_CCCH"/>
</dbReference>
<evidence type="ECO:0000313" key="5">
    <source>
        <dbReference type="Proteomes" id="UP000037923"/>
    </source>
</evidence>
<evidence type="ECO:0000256" key="1">
    <source>
        <dbReference type="PROSITE-ProRule" id="PRU00723"/>
    </source>
</evidence>
<evidence type="ECO:0000259" key="3">
    <source>
        <dbReference type="PROSITE" id="PS50103"/>
    </source>
</evidence>
<feature type="domain" description="C3H1-type" evidence="3">
    <location>
        <begin position="777"/>
        <end position="805"/>
    </location>
</feature>
<dbReference type="PANTHER" id="PTHR37562">
    <property type="entry name" value="C3H1-TYPE DOMAIN-CONTAINING PROTEIN-RELATED"/>
    <property type="match status" value="1"/>
</dbReference>
<feature type="region of interest" description="Disordered" evidence="2">
    <location>
        <begin position="1"/>
        <end position="68"/>
    </location>
</feature>
<feature type="zinc finger region" description="C3H1-type" evidence="1">
    <location>
        <begin position="625"/>
        <end position="652"/>
    </location>
</feature>
<organism evidence="4 5">
    <name type="scientific">Leptomonas pyrrhocoris</name>
    <name type="common">Firebug parasite</name>
    <dbReference type="NCBI Taxonomy" id="157538"/>
    <lineage>
        <taxon>Eukaryota</taxon>
        <taxon>Discoba</taxon>
        <taxon>Euglenozoa</taxon>
        <taxon>Kinetoplastea</taxon>
        <taxon>Metakinetoplastina</taxon>
        <taxon>Trypanosomatida</taxon>
        <taxon>Trypanosomatidae</taxon>
        <taxon>Leishmaniinae</taxon>
        <taxon>Leptomonas</taxon>
    </lineage>
</organism>
<feature type="region of interest" description="Disordered" evidence="2">
    <location>
        <begin position="343"/>
        <end position="368"/>
    </location>
</feature>
<dbReference type="RefSeq" id="XP_015653278.1">
    <property type="nucleotide sequence ID" value="XM_015807993.1"/>
</dbReference>
<dbReference type="OrthoDB" id="265008at2759"/>
<dbReference type="EMBL" id="LGTL01000027">
    <property type="protein sequence ID" value="KPA74839.1"/>
    <property type="molecule type" value="Genomic_DNA"/>
</dbReference>
<feature type="compositionally biased region" description="Low complexity" evidence="2">
    <location>
        <begin position="1"/>
        <end position="13"/>
    </location>
</feature>